<keyword evidence="3" id="KW-1185">Reference proteome</keyword>
<keyword evidence="1" id="KW-0732">Signal</keyword>
<dbReference type="AlphaFoldDB" id="A0A1I2UN54"/>
<dbReference type="Proteomes" id="UP000198623">
    <property type="component" value="Unassembled WGS sequence"/>
</dbReference>
<dbReference type="EMBL" id="FOOU01000013">
    <property type="protein sequence ID" value="SFG77739.1"/>
    <property type="molecule type" value="Genomic_DNA"/>
</dbReference>
<proteinExistence type="predicted"/>
<dbReference type="RefSeq" id="WP_090729443.1">
    <property type="nucleotide sequence ID" value="NZ_FOOU01000013.1"/>
</dbReference>
<protein>
    <submittedName>
        <fullName evidence="2">Uncharacterized protein</fullName>
    </submittedName>
</protein>
<accession>A0A1I2UN54</accession>
<feature type="chain" id="PRO_5011521171" evidence="1">
    <location>
        <begin position="22"/>
        <end position="95"/>
    </location>
</feature>
<evidence type="ECO:0000313" key="3">
    <source>
        <dbReference type="Proteomes" id="UP000198623"/>
    </source>
</evidence>
<organism evidence="2 3">
    <name type="scientific">Neptunomonas qingdaonensis</name>
    <dbReference type="NCBI Taxonomy" id="1045558"/>
    <lineage>
        <taxon>Bacteria</taxon>
        <taxon>Pseudomonadati</taxon>
        <taxon>Pseudomonadota</taxon>
        <taxon>Gammaproteobacteria</taxon>
        <taxon>Oceanospirillales</taxon>
        <taxon>Oceanospirillaceae</taxon>
        <taxon>Neptunomonas</taxon>
    </lineage>
</organism>
<gene>
    <name evidence="2" type="ORF">SAMN05216175_11384</name>
</gene>
<dbReference type="OrthoDB" id="6124551at2"/>
<feature type="signal peptide" evidence="1">
    <location>
        <begin position="1"/>
        <end position="21"/>
    </location>
</feature>
<evidence type="ECO:0000313" key="2">
    <source>
        <dbReference type="EMBL" id="SFG77739.1"/>
    </source>
</evidence>
<reference evidence="3" key="1">
    <citation type="submission" date="2016-10" db="EMBL/GenBank/DDBJ databases">
        <authorList>
            <person name="Varghese N."/>
            <person name="Submissions S."/>
        </authorList>
    </citation>
    <scope>NUCLEOTIDE SEQUENCE [LARGE SCALE GENOMIC DNA]</scope>
    <source>
        <strain evidence="3">CGMCC 1.10971</strain>
    </source>
</reference>
<evidence type="ECO:0000256" key="1">
    <source>
        <dbReference type="SAM" id="SignalP"/>
    </source>
</evidence>
<name>A0A1I2UN54_9GAMM</name>
<dbReference type="STRING" id="1045558.SAMN05216175_11384"/>
<sequence length="95" mass="9536">MKTLINAALITSALFASQAFAGGLNDFSAQSVEHNLASGVTTPAQGFTAAISPLSVLGASTEAHFANTTHITSIANSTVASFGLEAPANSTEVLL</sequence>